<dbReference type="Pfam" id="PF01535">
    <property type="entry name" value="PPR"/>
    <property type="match status" value="3"/>
</dbReference>
<name>A0A7N2LE88_QUELO</name>
<dbReference type="Proteomes" id="UP000594261">
    <property type="component" value="Chromosome 4"/>
</dbReference>
<comment type="similarity">
    <text evidence="2">Belongs to the PPR family. P subfamily.</text>
</comment>
<sequence>MGHVQHFLAPSCQSHSHESSLTQVIFGPNQHNSQLFILSAEKIKVQGFKLIQLPVTSGCVLSVSRIARVYLPPWSCVHSAEPFTLSSNTLSLSVWKQRYCLEASRAFCAKLETSSNVRGDRASICYPAHLLLTRFLSVKLFHDTPILEGIFVGSHSLYSEADARSSGDNLDVEGGVLEAETHAAVDVIEDSNADEEYGEKLASEPGFLHDDLSDAEKGVVGEDSHKKKASLELCKAIMDAASHSVAGVLGKWFEEGNDLNRLSTSRIIVILRKCKMYGKALQFSEWLETNKQPDLYEQDYAFRLDLIAKVHGIENAEKYIEKIPNHFRGELVYLALLTCCVLVTNMRKAETVFKKMRELEFPITVDACNQMIILYKRLDKRRITDILLLMEEENLKPSLFTYRLLLDAKGESHDLVGMELLFENMKAEGVLPDIYVLTVLAKHYISGGLEDKAKTVLKEIEERKLKESTEVRRALLPLYASLGNSDEVARIWKECELDLTLNESIAAIEAWGKLGKVEEAEAVFEMMLQRWKKLSSRPYNALLKVYLNHKLLTKGEEFVKRMGDSGCWIGPLAWDALVRIYLGAGDVEKADSILHKAAQQHRVRPLFNTYMAVMEEYSNLGDIHNTEKLFYRMKHCRHSGQLKPFEILIRAYINAKSPVYGFRERMKAENMFPNKAFAQLLAQVDAFREG</sequence>
<dbReference type="FunFam" id="1.25.40.10:FF:000394">
    <property type="entry name" value="Pentatricopeptide repeat-containing protein, mitochondrial"/>
    <property type="match status" value="1"/>
</dbReference>
<dbReference type="GO" id="GO:0005739">
    <property type="term" value="C:mitochondrion"/>
    <property type="evidence" value="ECO:0007669"/>
    <property type="project" value="UniProtKB-SubCell"/>
</dbReference>
<evidence type="ECO:0000313" key="7">
    <source>
        <dbReference type="Proteomes" id="UP000594261"/>
    </source>
</evidence>
<protein>
    <recommendedName>
        <fullName evidence="8">Pentatricopeptide repeat-containing protein</fullName>
    </recommendedName>
</protein>
<reference evidence="6" key="2">
    <citation type="submission" date="2021-01" db="UniProtKB">
        <authorList>
            <consortium name="EnsemblPlants"/>
        </authorList>
    </citation>
    <scope>IDENTIFICATION</scope>
</reference>
<dbReference type="InterPro" id="IPR002885">
    <property type="entry name" value="PPR_rpt"/>
</dbReference>
<dbReference type="AlphaFoldDB" id="A0A7N2LE88"/>
<keyword evidence="7" id="KW-1185">Reference proteome</keyword>
<dbReference type="EMBL" id="LRBV02000004">
    <property type="status" value="NOT_ANNOTATED_CDS"/>
    <property type="molecule type" value="Genomic_DNA"/>
</dbReference>
<evidence type="ECO:0000256" key="4">
    <source>
        <dbReference type="ARBA" id="ARBA00022946"/>
    </source>
</evidence>
<dbReference type="PANTHER" id="PTHR45717">
    <property type="entry name" value="OS12G0527900 PROTEIN"/>
    <property type="match status" value="1"/>
</dbReference>
<evidence type="ECO:0000256" key="3">
    <source>
        <dbReference type="ARBA" id="ARBA00022737"/>
    </source>
</evidence>
<dbReference type="GO" id="GO:0003729">
    <property type="term" value="F:mRNA binding"/>
    <property type="evidence" value="ECO:0007669"/>
    <property type="project" value="UniProtKB-ARBA"/>
</dbReference>
<dbReference type="InterPro" id="IPR011990">
    <property type="entry name" value="TPR-like_helical_dom_sf"/>
</dbReference>
<evidence type="ECO:0000256" key="2">
    <source>
        <dbReference type="ARBA" id="ARBA00007626"/>
    </source>
</evidence>
<keyword evidence="3" id="KW-0677">Repeat</keyword>
<evidence type="ECO:0000256" key="1">
    <source>
        <dbReference type="ARBA" id="ARBA00004173"/>
    </source>
</evidence>
<reference evidence="6 7" key="1">
    <citation type="journal article" date="2016" name="G3 (Bethesda)">
        <title>First Draft Assembly and Annotation of the Genome of a California Endemic Oak Quercus lobata Nee (Fagaceae).</title>
        <authorList>
            <person name="Sork V.L."/>
            <person name="Fitz-Gibbon S.T."/>
            <person name="Puiu D."/>
            <person name="Crepeau M."/>
            <person name="Gugger P.F."/>
            <person name="Sherman R."/>
            <person name="Stevens K."/>
            <person name="Langley C.H."/>
            <person name="Pellegrini M."/>
            <person name="Salzberg S.L."/>
        </authorList>
    </citation>
    <scope>NUCLEOTIDE SEQUENCE [LARGE SCALE GENOMIC DNA]</scope>
    <source>
        <strain evidence="6 7">cv. SW786</strain>
    </source>
</reference>
<organism evidence="6 7">
    <name type="scientific">Quercus lobata</name>
    <name type="common">Valley oak</name>
    <dbReference type="NCBI Taxonomy" id="97700"/>
    <lineage>
        <taxon>Eukaryota</taxon>
        <taxon>Viridiplantae</taxon>
        <taxon>Streptophyta</taxon>
        <taxon>Embryophyta</taxon>
        <taxon>Tracheophyta</taxon>
        <taxon>Spermatophyta</taxon>
        <taxon>Magnoliopsida</taxon>
        <taxon>eudicotyledons</taxon>
        <taxon>Gunneridae</taxon>
        <taxon>Pentapetalae</taxon>
        <taxon>rosids</taxon>
        <taxon>fabids</taxon>
        <taxon>Fagales</taxon>
        <taxon>Fagaceae</taxon>
        <taxon>Quercus</taxon>
    </lineage>
</organism>
<dbReference type="Gramene" id="QL04p021469:mrna">
    <property type="protein sequence ID" value="QL04p021469:mrna"/>
    <property type="gene ID" value="QL04p021469"/>
</dbReference>
<evidence type="ECO:0000313" key="6">
    <source>
        <dbReference type="EnsemblPlants" id="QL04p021469:mrna"/>
    </source>
</evidence>
<keyword evidence="4" id="KW-0809">Transit peptide</keyword>
<evidence type="ECO:0000256" key="5">
    <source>
        <dbReference type="ARBA" id="ARBA00023128"/>
    </source>
</evidence>
<dbReference type="PANTHER" id="PTHR45717:SF38">
    <property type="entry name" value="PENTACOTRIPEPTIDE-REPEAT REGION OF PRORP DOMAIN-CONTAINING PROTEIN"/>
    <property type="match status" value="1"/>
</dbReference>
<accession>A0A7N2LE88</accession>
<proteinExistence type="inferred from homology"/>
<dbReference type="InParanoid" id="A0A7N2LE88"/>
<dbReference type="Pfam" id="PF13812">
    <property type="entry name" value="PPR_3"/>
    <property type="match status" value="1"/>
</dbReference>
<keyword evidence="5" id="KW-0496">Mitochondrion</keyword>
<comment type="subcellular location">
    <subcellularLocation>
        <location evidence="1">Mitochondrion</location>
    </subcellularLocation>
</comment>
<evidence type="ECO:0008006" key="8">
    <source>
        <dbReference type="Google" id="ProtNLM"/>
    </source>
</evidence>
<dbReference type="EnsemblPlants" id="QL04p021469:mrna">
    <property type="protein sequence ID" value="QL04p021469:mrna"/>
    <property type="gene ID" value="QL04p021469"/>
</dbReference>
<dbReference type="Gene3D" id="1.25.40.10">
    <property type="entry name" value="Tetratricopeptide repeat domain"/>
    <property type="match status" value="2"/>
</dbReference>